<sequence>MIARIWHGYTKPEHADSYEAMLKPELLPGMNKIPGYKGGIVLRRPLGDEIEFITIMVWESIEALQAVAGPHYAAAIIPEDRLKFLSRYDKESAHYEIRSLQGLTDLLR</sequence>
<dbReference type="Gene3D" id="3.30.70.100">
    <property type="match status" value="1"/>
</dbReference>
<dbReference type="EMBL" id="CP121196">
    <property type="protein sequence ID" value="XBH17559.1"/>
    <property type="molecule type" value="Genomic_DNA"/>
</dbReference>
<gene>
    <name evidence="1" type="ORF">P8935_23705</name>
</gene>
<accession>A0AAU7DJN0</accession>
<dbReference type="SUPFAM" id="SSF54909">
    <property type="entry name" value="Dimeric alpha+beta barrel"/>
    <property type="match status" value="1"/>
</dbReference>
<dbReference type="InterPro" id="IPR011008">
    <property type="entry name" value="Dimeric_a/b-barrel"/>
</dbReference>
<reference evidence="1" key="1">
    <citation type="submission" date="2023-03" db="EMBL/GenBank/DDBJ databases">
        <title>Edaphobacter sp.</title>
        <authorList>
            <person name="Huber K.J."/>
            <person name="Papendorf J."/>
            <person name="Pilke C."/>
            <person name="Bunk B."/>
            <person name="Sproeer C."/>
            <person name="Pester M."/>
        </authorList>
    </citation>
    <scope>NUCLEOTIDE SEQUENCE</scope>
    <source>
        <strain evidence="1">DSM 110680</strain>
    </source>
</reference>
<keyword evidence="1" id="KW-0560">Oxidoreductase</keyword>
<name>A0AAU7DJN0_9BACT</name>
<dbReference type="RefSeq" id="WP_348262783.1">
    <property type="nucleotide sequence ID" value="NZ_CP121196.1"/>
</dbReference>
<dbReference type="AlphaFoldDB" id="A0AAU7DJN0"/>
<protein>
    <submittedName>
        <fullName evidence="1">Antibiotic biosynthesis monooxygenase</fullName>
    </submittedName>
</protein>
<organism evidence="1">
    <name type="scientific">Telmatobacter sp. DSM 110680</name>
    <dbReference type="NCBI Taxonomy" id="3036704"/>
    <lineage>
        <taxon>Bacteria</taxon>
        <taxon>Pseudomonadati</taxon>
        <taxon>Acidobacteriota</taxon>
        <taxon>Terriglobia</taxon>
        <taxon>Terriglobales</taxon>
        <taxon>Acidobacteriaceae</taxon>
        <taxon>Telmatobacter</taxon>
    </lineage>
</organism>
<evidence type="ECO:0000313" key="1">
    <source>
        <dbReference type="EMBL" id="XBH17559.1"/>
    </source>
</evidence>
<dbReference type="GO" id="GO:0004497">
    <property type="term" value="F:monooxygenase activity"/>
    <property type="evidence" value="ECO:0007669"/>
    <property type="project" value="UniProtKB-KW"/>
</dbReference>
<keyword evidence="1" id="KW-0503">Monooxygenase</keyword>
<proteinExistence type="predicted"/>